<reference evidence="3" key="1">
    <citation type="submission" date="2018-05" db="EMBL/GenBank/DDBJ databases">
        <title>Genome Sequencing of selected type strains of the family Eggerthellaceae.</title>
        <authorList>
            <person name="Danylec N."/>
            <person name="Stoll D.A."/>
            <person name="Doetsch A."/>
            <person name="Huch M."/>
        </authorList>
    </citation>
    <scope>NUCLEOTIDE SEQUENCE [LARGE SCALE GENOMIC DNA]</scope>
    <source>
        <strain evidence="3">DSM 24851</strain>
    </source>
</reference>
<dbReference type="RefSeq" id="WP_123209037.1">
    <property type="nucleotide sequence ID" value="NZ_JBHTHO010000020.1"/>
</dbReference>
<feature type="transmembrane region" description="Helical" evidence="1">
    <location>
        <begin position="12"/>
        <end position="34"/>
    </location>
</feature>
<accession>A0A3N0AYV3</accession>
<organism evidence="2 3">
    <name type="scientific">Slackia equolifaciens</name>
    <dbReference type="NCBI Taxonomy" id="498718"/>
    <lineage>
        <taxon>Bacteria</taxon>
        <taxon>Bacillati</taxon>
        <taxon>Actinomycetota</taxon>
        <taxon>Coriobacteriia</taxon>
        <taxon>Eggerthellales</taxon>
        <taxon>Eggerthellaceae</taxon>
        <taxon>Slackia</taxon>
    </lineage>
</organism>
<keyword evidence="1" id="KW-0812">Transmembrane</keyword>
<gene>
    <name evidence="2" type="ORF">DMP06_07050</name>
</gene>
<name>A0A3N0AYV3_9ACTN</name>
<evidence type="ECO:0000313" key="3">
    <source>
        <dbReference type="Proteomes" id="UP000269591"/>
    </source>
</evidence>
<evidence type="ECO:0000313" key="2">
    <source>
        <dbReference type="EMBL" id="RNL39536.1"/>
    </source>
</evidence>
<dbReference type="Proteomes" id="UP000269591">
    <property type="component" value="Unassembled WGS sequence"/>
</dbReference>
<keyword evidence="3" id="KW-1185">Reference proteome</keyword>
<proteinExistence type="predicted"/>
<protein>
    <submittedName>
        <fullName evidence="2">Uncharacterized protein</fullName>
    </submittedName>
</protein>
<keyword evidence="1" id="KW-0472">Membrane</keyword>
<dbReference type="AlphaFoldDB" id="A0A3N0AYV3"/>
<evidence type="ECO:0000256" key="1">
    <source>
        <dbReference type="SAM" id="Phobius"/>
    </source>
</evidence>
<dbReference type="EMBL" id="QIBX01000011">
    <property type="protein sequence ID" value="RNL39536.1"/>
    <property type="molecule type" value="Genomic_DNA"/>
</dbReference>
<sequence length="87" mass="9524">MRPDTLPLFSYVAAAAVSYYAPGARLLFFMAVSCNPHPMASLLRYNRQALYLTGRRAAFWAAGAKARTASFAARSRKGARGIISPKR</sequence>
<comment type="caution">
    <text evidence="2">The sequence shown here is derived from an EMBL/GenBank/DDBJ whole genome shotgun (WGS) entry which is preliminary data.</text>
</comment>
<keyword evidence="1" id="KW-1133">Transmembrane helix</keyword>